<feature type="region of interest" description="Disordered" evidence="1">
    <location>
        <begin position="898"/>
        <end position="992"/>
    </location>
</feature>
<feature type="region of interest" description="Disordered" evidence="1">
    <location>
        <begin position="462"/>
        <end position="493"/>
    </location>
</feature>
<feature type="compositionally biased region" description="Acidic residues" evidence="1">
    <location>
        <begin position="474"/>
        <end position="488"/>
    </location>
</feature>
<feature type="compositionally biased region" description="Polar residues" evidence="1">
    <location>
        <begin position="462"/>
        <end position="472"/>
    </location>
</feature>
<gene>
    <name evidence="2" type="ORF">PILCRDRAFT_86708</name>
</gene>
<keyword evidence="3" id="KW-1185">Reference proteome</keyword>
<dbReference type="OrthoDB" id="3158970at2759"/>
<organism evidence="2 3">
    <name type="scientific">Piloderma croceum (strain F 1598)</name>
    <dbReference type="NCBI Taxonomy" id="765440"/>
    <lineage>
        <taxon>Eukaryota</taxon>
        <taxon>Fungi</taxon>
        <taxon>Dikarya</taxon>
        <taxon>Basidiomycota</taxon>
        <taxon>Agaricomycotina</taxon>
        <taxon>Agaricomycetes</taxon>
        <taxon>Agaricomycetidae</taxon>
        <taxon>Atheliales</taxon>
        <taxon>Atheliaceae</taxon>
        <taxon>Piloderma</taxon>
    </lineage>
</organism>
<accession>A0A0C3BIA1</accession>
<dbReference type="HOGENOM" id="CLU_007338_0_0_1"/>
<feature type="region of interest" description="Disordered" evidence="1">
    <location>
        <begin position="837"/>
        <end position="880"/>
    </location>
</feature>
<feature type="region of interest" description="Disordered" evidence="1">
    <location>
        <begin position="654"/>
        <end position="718"/>
    </location>
</feature>
<proteinExistence type="predicted"/>
<feature type="compositionally biased region" description="Basic and acidic residues" evidence="1">
    <location>
        <begin position="701"/>
        <end position="710"/>
    </location>
</feature>
<name>A0A0C3BIA1_PILCF</name>
<dbReference type="InParanoid" id="A0A0C3BIA1"/>
<dbReference type="Proteomes" id="UP000054166">
    <property type="component" value="Unassembled WGS sequence"/>
</dbReference>
<reference evidence="2 3" key="1">
    <citation type="submission" date="2014-04" db="EMBL/GenBank/DDBJ databases">
        <authorList>
            <consortium name="DOE Joint Genome Institute"/>
            <person name="Kuo A."/>
            <person name="Tarkka M."/>
            <person name="Buscot F."/>
            <person name="Kohler A."/>
            <person name="Nagy L.G."/>
            <person name="Floudas D."/>
            <person name="Copeland A."/>
            <person name="Barry K.W."/>
            <person name="Cichocki N."/>
            <person name="Veneault-Fourrey C."/>
            <person name="LaButti K."/>
            <person name="Lindquist E.A."/>
            <person name="Lipzen A."/>
            <person name="Lundell T."/>
            <person name="Morin E."/>
            <person name="Murat C."/>
            <person name="Sun H."/>
            <person name="Tunlid A."/>
            <person name="Henrissat B."/>
            <person name="Grigoriev I.V."/>
            <person name="Hibbett D.S."/>
            <person name="Martin F."/>
            <person name="Nordberg H.P."/>
            <person name="Cantor M.N."/>
            <person name="Hua S.X."/>
        </authorList>
    </citation>
    <scope>NUCLEOTIDE SEQUENCE [LARGE SCALE GENOMIC DNA]</scope>
    <source>
        <strain evidence="2 3">F 1598</strain>
    </source>
</reference>
<evidence type="ECO:0000256" key="1">
    <source>
        <dbReference type="SAM" id="MobiDB-lite"/>
    </source>
</evidence>
<evidence type="ECO:0000313" key="2">
    <source>
        <dbReference type="EMBL" id="KIM86033.1"/>
    </source>
</evidence>
<feature type="compositionally biased region" description="Basic and acidic residues" evidence="1">
    <location>
        <begin position="654"/>
        <end position="664"/>
    </location>
</feature>
<feature type="compositionally biased region" description="Acidic residues" evidence="1">
    <location>
        <begin position="908"/>
        <end position="919"/>
    </location>
</feature>
<feature type="compositionally biased region" description="Acidic residues" evidence="1">
    <location>
        <begin position="838"/>
        <end position="853"/>
    </location>
</feature>
<dbReference type="STRING" id="765440.A0A0C3BIA1"/>
<reference evidence="3" key="2">
    <citation type="submission" date="2015-01" db="EMBL/GenBank/DDBJ databases">
        <title>Evolutionary Origins and Diversification of the Mycorrhizal Mutualists.</title>
        <authorList>
            <consortium name="DOE Joint Genome Institute"/>
            <consortium name="Mycorrhizal Genomics Consortium"/>
            <person name="Kohler A."/>
            <person name="Kuo A."/>
            <person name="Nagy L.G."/>
            <person name="Floudas D."/>
            <person name="Copeland A."/>
            <person name="Barry K.W."/>
            <person name="Cichocki N."/>
            <person name="Veneault-Fourrey C."/>
            <person name="LaButti K."/>
            <person name="Lindquist E.A."/>
            <person name="Lipzen A."/>
            <person name="Lundell T."/>
            <person name="Morin E."/>
            <person name="Murat C."/>
            <person name="Riley R."/>
            <person name="Ohm R."/>
            <person name="Sun H."/>
            <person name="Tunlid A."/>
            <person name="Henrissat B."/>
            <person name="Grigoriev I.V."/>
            <person name="Hibbett D.S."/>
            <person name="Martin F."/>
        </authorList>
    </citation>
    <scope>NUCLEOTIDE SEQUENCE [LARGE SCALE GENOMIC DNA]</scope>
    <source>
        <strain evidence="3">F 1598</strain>
    </source>
</reference>
<dbReference type="AlphaFoldDB" id="A0A0C3BIA1"/>
<evidence type="ECO:0000313" key="3">
    <source>
        <dbReference type="Proteomes" id="UP000054166"/>
    </source>
</evidence>
<sequence length="1022" mass="114665">MHPIGTCPWGLVIAIVDKFADKLPKEKSVQLSDIRLARRDFGMKTDKRENGCLVDLFERHDTIKLCVRKQAAVEEDFFDLRVKRSCKEVWKALFQSYIITSQWTRHLDLSDAERVLFCQDKPPSRDPDASALESILRQQAAPNTVPGCWLWDREQKPDRKGNWSITYLIPVVVIGGHHCLLIVANDVGHHSRLQRLVITHYILDVCAANYLPRSWDARDMWHPRLVYTILRDSIDIEKLMCICPAWGTALETHLFWQQACAVIDPAGKLAYLGVQQAQTTAGSTAPVITRFTPYRHFRNITSCSCVVCRINDPFRNTGLGAAKRHFGSSYLNTICVCKDHRKETFCGLCLREAPPLENESDYHAVLCVENDDVDTWPGIFTTCRSCREEWLWRRVACNPKEREAIGGHKWNSDDWETRQTVDSFIEMGEGAIQDVINVALDKHWLRKNTKLPDMLEQAMASTRYTNREQGGYSSEDELSDLDDEDDPELLSLTEDSGGVKDLALNDWARNRLLDGYWTSPADQWYGYTVRGLPTAVSAIHPTPWNRDATYEGAMEDSQGGEILDHPRPSTVEAEVPPSYHLCEQAFNAFQKQMRLILLPAMSNIVRRLVIECGADGVDPAMRAIKMDMEEVARELRDEASWYNGIDWLERRANGERERRTRIAKEDDESSSSSKSSGSHSTSPVLSTSTLGTTPSPPASVDGHDIKKDAELPASRSTRAPSVVIPISPVLESPVLLHPIPYIPVTLSRMPQYSQEAFKLVWREACAPLYHCRCSICERATMAANVAAGTIVPTQSAQSALSPRFPQYTPSPPPAPPIQIKIDEAPRAQVARVVKAIPEEEEESVEEEEEEEEVCPLNPRKRSSQDIDEDEHTLQKRRSLSKRLRREEDYIKDIPVASPTRLRKRSSEELEDDDSAEDGLEAVGRPTSKKRLRIDSTPSEDTEASPPVSIVGNGESDSVPTTGDEDELDFSSPRGKSSAYALHPRSLGSSTPITMSEADMAGLYTFDTPGAVISATRDGEVDV</sequence>
<dbReference type="EMBL" id="KN832983">
    <property type="protein sequence ID" value="KIM86033.1"/>
    <property type="molecule type" value="Genomic_DNA"/>
</dbReference>
<feature type="compositionally biased region" description="Low complexity" evidence="1">
    <location>
        <begin position="670"/>
        <end position="693"/>
    </location>
</feature>
<protein>
    <submittedName>
        <fullName evidence="2">Uncharacterized protein</fullName>
    </submittedName>
</protein>